<dbReference type="InterPro" id="IPR036249">
    <property type="entry name" value="Thioredoxin-like_sf"/>
</dbReference>
<evidence type="ECO:0000259" key="2">
    <source>
        <dbReference type="PROSITE" id="PS50405"/>
    </source>
</evidence>
<keyword evidence="4" id="KW-1185">Reference proteome</keyword>
<dbReference type="InterPro" id="IPR040079">
    <property type="entry name" value="Glutathione_S-Trfase"/>
</dbReference>
<dbReference type="InterPro" id="IPR016639">
    <property type="entry name" value="GST_Omega/GSH"/>
</dbReference>
<dbReference type="InterPro" id="IPR036282">
    <property type="entry name" value="Glutathione-S-Trfase_C_sf"/>
</dbReference>
<name>A0A6A6K208_HEVBR</name>
<dbReference type="InterPro" id="IPR004045">
    <property type="entry name" value="Glutathione_S-Trfase_N"/>
</dbReference>
<dbReference type="PROSITE" id="PS50405">
    <property type="entry name" value="GST_CTER"/>
    <property type="match status" value="1"/>
</dbReference>
<dbReference type="AlphaFoldDB" id="A0A6A6K208"/>
<protein>
    <recommendedName>
        <fullName evidence="2">GST C-terminal domain-containing protein</fullName>
    </recommendedName>
</protein>
<evidence type="ECO:0000313" key="3">
    <source>
        <dbReference type="EMBL" id="KAF2282353.1"/>
    </source>
</evidence>
<sequence>MMHCASPLCSHFPAFSTTTSGAAAKANHRCLVYPRMSLNQTPQPPTPKKILTTITNLLWGPSLPPGLFISTVRTAWNSAWQLMMSQLAPSDSSGGYSRPASKFRLSNSQYSRRNPTTLHLYVGLPCPWAHRTLIVRALKGLEDAIPVSIAAPGQDGSWEFQSTPNTDKDVLVPGKDKANGRKTLKEVYGITRGGYSGRATVPMLWDAERKEVVCNESYDIIEFLNSGLNGLAQNLDLDLSPNSLKEKIEEWNQVIYPNVNNGVYRCGFAQSQEAYDRAVDDLFSTLDKIDNHLGTSRFLCGDTLTLADVCLFTTLIRFDPVYHVLFKCTKKKVLEYPNLHGYMRDIYQIPKVAETCNFSAIMDGYYKVLFPLNPGSIRPTMPSGYEDENLYAAHSRESFSSVNKDIEMKSCTRNQRSKYVGVGVGDGETISDKGKTRNKHSTSGKPSNGRMGSCISDRKGVFVIDSDGDESFQSAPRTLQDLLIQLSGKGKSRTKGEEALVVIVQALTMELKVDFVENNFATLFWYRCLRCVKKGSDIEVELASQAISLLGMILRDEDCAYEVYKDSFPVLSQVLESGSKKLKILECLAIVTFFGEKNDETQKAMQIIWKGSLKQTVIRRIQ</sequence>
<dbReference type="InterPro" id="IPR010987">
    <property type="entry name" value="Glutathione-S-Trfase_C-like"/>
</dbReference>
<dbReference type="SUPFAM" id="SSF47616">
    <property type="entry name" value="GST C-terminal domain-like"/>
    <property type="match status" value="1"/>
</dbReference>
<proteinExistence type="predicted"/>
<dbReference type="Proteomes" id="UP000467840">
    <property type="component" value="Unassembled WGS sequence"/>
</dbReference>
<dbReference type="CDD" id="cd03190">
    <property type="entry name" value="GST_C_Omega_like"/>
    <property type="match status" value="1"/>
</dbReference>
<accession>A0A6A6K208</accession>
<dbReference type="SFLD" id="SFLDG01206">
    <property type="entry name" value="Xi.1"/>
    <property type="match status" value="1"/>
</dbReference>
<dbReference type="SFLD" id="SFLDS00019">
    <property type="entry name" value="Glutathione_Transferase_(cytos"/>
    <property type="match status" value="1"/>
</dbReference>
<dbReference type="GO" id="GO:0005737">
    <property type="term" value="C:cytoplasm"/>
    <property type="evidence" value="ECO:0007669"/>
    <property type="project" value="TreeGrafter"/>
</dbReference>
<dbReference type="PANTHER" id="PTHR32419">
    <property type="entry name" value="GLUTATHIONYL-HYDROQUINONE REDUCTASE"/>
    <property type="match status" value="1"/>
</dbReference>
<comment type="caution">
    <text evidence="3">The sequence shown here is derived from an EMBL/GenBank/DDBJ whole genome shotgun (WGS) entry which is preliminary data.</text>
</comment>
<dbReference type="InterPro" id="IPR007701">
    <property type="entry name" value="Interferon-rel_develop_reg_N"/>
</dbReference>
<dbReference type="SFLD" id="SFLDG01148">
    <property type="entry name" value="Xi_(cytGST)"/>
    <property type="match status" value="1"/>
</dbReference>
<dbReference type="Pfam" id="PF13410">
    <property type="entry name" value="GST_C_2"/>
    <property type="match status" value="1"/>
</dbReference>
<evidence type="ECO:0000313" key="4">
    <source>
        <dbReference type="Proteomes" id="UP000467840"/>
    </source>
</evidence>
<dbReference type="GO" id="GO:0004364">
    <property type="term" value="F:glutathione transferase activity"/>
    <property type="evidence" value="ECO:0007669"/>
    <property type="project" value="InterPro"/>
</dbReference>
<feature type="region of interest" description="Disordered" evidence="1">
    <location>
        <begin position="427"/>
        <end position="453"/>
    </location>
</feature>
<dbReference type="FunFam" id="1.20.1050.10:FF:000045">
    <property type="entry name" value="Glutathione S-transferase family protein"/>
    <property type="match status" value="1"/>
</dbReference>
<dbReference type="FunFam" id="3.40.30.10:FF:000265">
    <property type="entry name" value="Glutathione S-transferase family protein"/>
    <property type="match status" value="1"/>
</dbReference>
<dbReference type="Gene3D" id="3.40.30.10">
    <property type="entry name" value="Glutaredoxin"/>
    <property type="match status" value="1"/>
</dbReference>
<dbReference type="Gene3D" id="1.20.1050.10">
    <property type="match status" value="1"/>
</dbReference>
<feature type="domain" description="GST C-terminal" evidence="2">
    <location>
        <begin position="214"/>
        <end position="383"/>
    </location>
</feature>
<dbReference type="SUPFAM" id="SSF52833">
    <property type="entry name" value="Thioredoxin-like"/>
    <property type="match status" value="1"/>
</dbReference>
<gene>
    <name evidence="3" type="ORF">GH714_044070</name>
</gene>
<organism evidence="3 4">
    <name type="scientific">Hevea brasiliensis</name>
    <name type="common">Para rubber tree</name>
    <name type="synonym">Siphonia brasiliensis</name>
    <dbReference type="NCBI Taxonomy" id="3981"/>
    <lineage>
        <taxon>Eukaryota</taxon>
        <taxon>Viridiplantae</taxon>
        <taxon>Streptophyta</taxon>
        <taxon>Embryophyta</taxon>
        <taxon>Tracheophyta</taxon>
        <taxon>Spermatophyta</taxon>
        <taxon>Magnoliopsida</taxon>
        <taxon>eudicotyledons</taxon>
        <taxon>Gunneridae</taxon>
        <taxon>Pentapetalae</taxon>
        <taxon>rosids</taxon>
        <taxon>fabids</taxon>
        <taxon>Malpighiales</taxon>
        <taxon>Euphorbiaceae</taxon>
        <taxon>Crotonoideae</taxon>
        <taxon>Micrandreae</taxon>
        <taxon>Hevea</taxon>
    </lineage>
</organism>
<dbReference type="Pfam" id="PF05004">
    <property type="entry name" value="IFRD"/>
    <property type="match status" value="1"/>
</dbReference>
<dbReference type="PANTHER" id="PTHR32419:SF31">
    <property type="entry name" value="OS02G0814800 PROTEIN"/>
    <property type="match status" value="1"/>
</dbReference>
<dbReference type="InterPro" id="IPR047047">
    <property type="entry name" value="GST_Omega-like_C"/>
</dbReference>
<reference evidence="3 4" key="1">
    <citation type="journal article" date="2020" name="Mol. Plant">
        <title>The Chromosome-Based Rubber Tree Genome Provides New Insights into Spurge Genome Evolution and Rubber Biosynthesis.</title>
        <authorList>
            <person name="Liu J."/>
            <person name="Shi C."/>
            <person name="Shi C.C."/>
            <person name="Li W."/>
            <person name="Zhang Q.J."/>
            <person name="Zhang Y."/>
            <person name="Li K."/>
            <person name="Lu H.F."/>
            <person name="Shi C."/>
            <person name="Zhu S.T."/>
            <person name="Xiao Z.Y."/>
            <person name="Nan H."/>
            <person name="Yue Y."/>
            <person name="Zhu X.G."/>
            <person name="Wu Y."/>
            <person name="Hong X.N."/>
            <person name="Fan G.Y."/>
            <person name="Tong Y."/>
            <person name="Zhang D."/>
            <person name="Mao C.L."/>
            <person name="Liu Y.L."/>
            <person name="Hao S.J."/>
            <person name="Liu W.Q."/>
            <person name="Lv M.Q."/>
            <person name="Zhang H.B."/>
            <person name="Liu Y."/>
            <person name="Hu-Tang G.R."/>
            <person name="Wang J.P."/>
            <person name="Wang J.H."/>
            <person name="Sun Y.H."/>
            <person name="Ni S.B."/>
            <person name="Chen W.B."/>
            <person name="Zhang X.C."/>
            <person name="Jiao Y.N."/>
            <person name="Eichler E.E."/>
            <person name="Li G.H."/>
            <person name="Liu X."/>
            <person name="Gao L.Z."/>
        </authorList>
    </citation>
    <scope>NUCLEOTIDE SEQUENCE [LARGE SCALE GENOMIC DNA]</scope>
    <source>
        <strain evidence="4">cv. GT1</strain>
        <tissue evidence="3">Leaf</tissue>
    </source>
</reference>
<dbReference type="EMBL" id="JAAGAX010000349">
    <property type="protein sequence ID" value="KAF2282353.1"/>
    <property type="molecule type" value="Genomic_DNA"/>
</dbReference>
<dbReference type="Pfam" id="PF13409">
    <property type="entry name" value="GST_N_2"/>
    <property type="match status" value="1"/>
</dbReference>
<evidence type="ECO:0000256" key="1">
    <source>
        <dbReference type="SAM" id="MobiDB-lite"/>
    </source>
</evidence>